<evidence type="ECO:0000313" key="1">
    <source>
        <dbReference type="EMBL" id="CAK5084178.1"/>
    </source>
</evidence>
<keyword evidence="2" id="KW-1185">Reference proteome</keyword>
<reference evidence="1" key="1">
    <citation type="submission" date="2023-11" db="EMBL/GenBank/DDBJ databases">
        <authorList>
            <person name="Poullet M."/>
        </authorList>
    </citation>
    <scope>NUCLEOTIDE SEQUENCE</scope>
    <source>
        <strain evidence="1">E1834</strain>
    </source>
</reference>
<comment type="caution">
    <text evidence="1">The sequence shown here is derived from an EMBL/GenBank/DDBJ whole genome shotgun (WGS) entry which is preliminary data.</text>
</comment>
<protein>
    <submittedName>
        <fullName evidence="1">Uncharacterized protein</fullName>
    </submittedName>
</protein>
<evidence type="ECO:0000313" key="2">
    <source>
        <dbReference type="Proteomes" id="UP001497535"/>
    </source>
</evidence>
<gene>
    <name evidence="1" type="ORF">MENTE1834_LOCUS31564</name>
</gene>
<name>A0ACB0ZZ58_MELEN</name>
<dbReference type="EMBL" id="CAVMJV010000053">
    <property type="protein sequence ID" value="CAK5084178.1"/>
    <property type="molecule type" value="Genomic_DNA"/>
</dbReference>
<organism evidence="1 2">
    <name type="scientific">Meloidogyne enterolobii</name>
    <name type="common">Root-knot nematode worm</name>
    <name type="synonym">Meloidogyne mayaguensis</name>
    <dbReference type="NCBI Taxonomy" id="390850"/>
    <lineage>
        <taxon>Eukaryota</taxon>
        <taxon>Metazoa</taxon>
        <taxon>Ecdysozoa</taxon>
        <taxon>Nematoda</taxon>
        <taxon>Chromadorea</taxon>
        <taxon>Rhabditida</taxon>
        <taxon>Tylenchina</taxon>
        <taxon>Tylenchomorpha</taxon>
        <taxon>Tylenchoidea</taxon>
        <taxon>Meloidogynidae</taxon>
        <taxon>Meloidogyninae</taxon>
        <taxon>Meloidogyne</taxon>
    </lineage>
</organism>
<sequence>MIEAPAASATVVAAFFVASMANFLTGFFSTDFFDFSLGFVFPFFLLFPIFLLIVFPLVS</sequence>
<accession>A0ACB0ZZ58</accession>
<dbReference type="Proteomes" id="UP001497535">
    <property type="component" value="Unassembled WGS sequence"/>
</dbReference>
<proteinExistence type="predicted"/>